<dbReference type="AlphaFoldDB" id="A0A7C1GC26"/>
<dbReference type="Pfam" id="PF07728">
    <property type="entry name" value="AAA_5"/>
    <property type="match status" value="1"/>
</dbReference>
<sequence length="522" mass="59896">MAYYKAVKPSKKLEEWLNDLTSTINKADFWIALGDENNWNWSLAYSKIFEDGYTYWGLKRFSLENLARTSFIKKDEPTIVLFRVIGKGIIGAGIVTQYEIDYLNLFWPTEKQNPEVSDGSKYYFRFKMKIIWLHESVNSGSLQGDPELSELLSSYKRAGLKHIKKLEIISKLRSILIDRVQVYQRYEKLFKPIKVTELTIDKIKDIIQRDNRYQNIKVDDGLLKELVNALKLGKPLLLVGPPGTGKTTLAQIIAEALNYKLVSKTASSDWSRIDLIGGPVLKGQEVYWRSGAILEAICEHMKSGGAILLIDEINRANIERAFGEFFTIFGDMPENRRVPVSLLQEIKWWGDKIDDCGRYLLEWWDGQSDLEIPEDFRIIATMNVYDRRYLFSLGYALLRRFIVINFENPKDDDIQAVLKGIVQENNIANNIFDLYNKIKKSGLEIGIGLWVDIAKIVKAFGSDINALDKAVKMILVPQFEGLALSTLKEVKKLLKEKGLNESAEFFNQLYPEVAELESTTKQ</sequence>
<dbReference type="InterPro" id="IPR011704">
    <property type="entry name" value="ATPase_dyneun-rel_AAA"/>
</dbReference>
<reference evidence="2" key="1">
    <citation type="journal article" date="2020" name="mSystems">
        <title>Genome- and Community-Level Interaction Insights into Carbon Utilization and Element Cycling Functions of Hydrothermarchaeota in Hydrothermal Sediment.</title>
        <authorList>
            <person name="Zhou Z."/>
            <person name="Liu Y."/>
            <person name="Xu W."/>
            <person name="Pan J."/>
            <person name="Luo Z.H."/>
            <person name="Li M."/>
        </authorList>
    </citation>
    <scope>NUCLEOTIDE SEQUENCE [LARGE SCALE GENOMIC DNA]</scope>
    <source>
        <strain evidence="2">SpSt-116</strain>
    </source>
</reference>
<accession>A0A7C1GC26</accession>
<protein>
    <submittedName>
        <fullName evidence="2">AAA family ATPase</fullName>
    </submittedName>
</protein>
<dbReference type="GO" id="GO:0016887">
    <property type="term" value="F:ATP hydrolysis activity"/>
    <property type="evidence" value="ECO:0007669"/>
    <property type="project" value="InterPro"/>
</dbReference>
<gene>
    <name evidence="2" type="ORF">ENN26_06730</name>
</gene>
<organism evidence="2">
    <name type="scientific">Thermofilum adornatum</name>
    <dbReference type="NCBI Taxonomy" id="1365176"/>
    <lineage>
        <taxon>Archaea</taxon>
        <taxon>Thermoproteota</taxon>
        <taxon>Thermoprotei</taxon>
        <taxon>Thermofilales</taxon>
        <taxon>Thermofilaceae</taxon>
        <taxon>Thermofilum</taxon>
    </lineage>
</organism>
<dbReference type="PANTHER" id="PTHR37291">
    <property type="entry name" value="5-METHYLCYTOSINE-SPECIFIC RESTRICTION ENZYME B"/>
    <property type="match status" value="1"/>
</dbReference>
<dbReference type="PANTHER" id="PTHR37291:SF1">
    <property type="entry name" value="TYPE IV METHYL-DIRECTED RESTRICTION ENZYME ECOKMCRB SUBUNIT"/>
    <property type="match status" value="1"/>
</dbReference>
<dbReference type="CDD" id="cd00009">
    <property type="entry name" value="AAA"/>
    <property type="match status" value="1"/>
</dbReference>
<dbReference type="SUPFAM" id="SSF52540">
    <property type="entry name" value="P-loop containing nucleoside triphosphate hydrolases"/>
    <property type="match status" value="1"/>
</dbReference>
<dbReference type="SMART" id="SM00382">
    <property type="entry name" value="AAA"/>
    <property type="match status" value="1"/>
</dbReference>
<name>A0A7C1GC26_9CREN</name>
<comment type="caution">
    <text evidence="2">The sequence shown here is derived from an EMBL/GenBank/DDBJ whole genome shotgun (WGS) entry which is preliminary data.</text>
</comment>
<evidence type="ECO:0000313" key="2">
    <source>
        <dbReference type="EMBL" id="HDP15446.1"/>
    </source>
</evidence>
<dbReference type="GO" id="GO:0005524">
    <property type="term" value="F:ATP binding"/>
    <property type="evidence" value="ECO:0007669"/>
    <property type="project" value="InterPro"/>
</dbReference>
<evidence type="ECO:0000259" key="1">
    <source>
        <dbReference type="SMART" id="SM00382"/>
    </source>
</evidence>
<dbReference type="Gene3D" id="3.40.50.300">
    <property type="entry name" value="P-loop containing nucleotide triphosphate hydrolases"/>
    <property type="match status" value="1"/>
</dbReference>
<dbReference type="InterPro" id="IPR003593">
    <property type="entry name" value="AAA+_ATPase"/>
</dbReference>
<dbReference type="InterPro" id="IPR052934">
    <property type="entry name" value="Methyl-DNA_Rec/Restrict_Enz"/>
</dbReference>
<dbReference type="EMBL" id="DSAY01000120">
    <property type="protein sequence ID" value="HDP15446.1"/>
    <property type="molecule type" value="Genomic_DNA"/>
</dbReference>
<feature type="domain" description="AAA+ ATPase" evidence="1">
    <location>
        <begin position="232"/>
        <end position="407"/>
    </location>
</feature>
<dbReference type="InterPro" id="IPR027417">
    <property type="entry name" value="P-loop_NTPase"/>
</dbReference>
<proteinExistence type="predicted"/>